<dbReference type="EMBL" id="BKCJ010002121">
    <property type="protein sequence ID" value="GEU46411.1"/>
    <property type="molecule type" value="Genomic_DNA"/>
</dbReference>
<dbReference type="AlphaFoldDB" id="A0A6L2KAD3"/>
<organism evidence="2">
    <name type="scientific">Tanacetum cinerariifolium</name>
    <name type="common">Dalmatian daisy</name>
    <name type="synonym">Chrysanthemum cinerariifolium</name>
    <dbReference type="NCBI Taxonomy" id="118510"/>
    <lineage>
        <taxon>Eukaryota</taxon>
        <taxon>Viridiplantae</taxon>
        <taxon>Streptophyta</taxon>
        <taxon>Embryophyta</taxon>
        <taxon>Tracheophyta</taxon>
        <taxon>Spermatophyta</taxon>
        <taxon>Magnoliopsida</taxon>
        <taxon>eudicotyledons</taxon>
        <taxon>Gunneridae</taxon>
        <taxon>Pentapetalae</taxon>
        <taxon>asterids</taxon>
        <taxon>campanulids</taxon>
        <taxon>Asterales</taxon>
        <taxon>Asteraceae</taxon>
        <taxon>Asteroideae</taxon>
        <taxon>Anthemideae</taxon>
        <taxon>Anthemidinae</taxon>
        <taxon>Tanacetum</taxon>
    </lineage>
</organism>
<evidence type="ECO:0000256" key="1">
    <source>
        <dbReference type="SAM" id="MobiDB-lite"/>
    </source>
</evidence>
<accession>A0A6L2KAD3</accession>
<reference evidence="2" key="1">
    <citation type="journal article" date="2019" name="Sci. Rep.">
        <title>Draft genome of Tanacetum cinerariifolium, the natural source of mosquito coil.</title>
        <authorList>
            <person name="Yamashiro T."/>
            <person name="Shiraishi A."/>
            <person name="Satake H."/>
            <person name="Nakayama K."/>
        </authorList>
    </citation>
    <scope>NUCLEOTIDE SEQUENCE</scope>
</reference>
<gene>
    <name evidence="2" type="ORF">Tci_018389</name>
</gene>
<proteinExistence type="predicted"/>
<feature type="compositionally biased region" description="Basic and acidic residues" evidence="1">
    <location>
        <begin position="62"/>
        <end position="85"/>
    </location>
</feature>
<protein>
    <submittedName>
        <fullName evidence="2">Uncharacterized protein</fullName>
    </submittedName>
</protein>
<name>A0A6L2KAD3_TANCI</name>
<sequence length="114" mass="12980">MEDVLPWSGNANMAFDLWQTEDVLPWPGNANMVFDLRQTKDILPGAVRRLLGPWIMLSTKKNRLEGDPRPEPRDPPSDEENHVSAEELEQGIEQDHHVILNNEMVALHVCELCA</sequence>
<comment type="caution">
    <text evidence="2">The sequence shown here is derived from an EMBL/GenBank/DDBJ whole genome shotgun (WGS) entry which is preliminary data.</text>
</comment>
<feature type="region of interest" description="Disordered" evidence="1">
    <location>
        <begin position="61"/>
        <end position="86"/>
    </location>
</feature>
<evidence type="ECO:0000313" key="2">
    <source>
        <dbReference type="EMBL" id="GEU46411.1"/>
    </source>
</evidence>